<name>A0A5J5BC53_9ASTE</name>
<evidence type="ECO:0000313" key="4">
    <source>
        <dbReference type="EMBL" id="KAA8539452.1"/>
    </source>
</evidence>
<dbReference type="Pfam" id="PF03107">
    <property type="entry name" value="C1_2"/>
    <property type="match status" value="1"/>
</dbReference>
<protein>
    <recommendedName>
        <fullName evidence="3">DC1 domain-containing protein</fullName>
    </recommendedName>
</protein>
<reference evidence="4 5" key="1">
    <citation type="submission" date="2019-09" db="EMBL/GenBank/DDBJ databases">
        <title>A chromosome-level genome assembly of the Chinese tupelo Nyssa sinensis.</title>
        <authorList>
            <person name="Yang X."/>
            <person name="Kang M."/>
            <person name="Yang Y."/>
            <person name="Xiong H."/>
            <person name="Wang M."/>
            <person name="Zhang Z."/>
            <person name="Wang Z."/>
            <person name="Wu H."/>
            <person name="Ma T."/>
            <person name="Liu J."/>
            <person name="Xi Z."/>
        </authorList>
    </citation>
    <scope>NUCLEOTIDE SEQUENCE [LARGE SCALE GENOMIC DNA]</scope>
    <source>
        <strain evidence="4">J267</strain>
        <tissue evidence="4">Leaf</tissue>
    </source>
</reference>
<gene>
    <name evidence="4" type="ORF">F0562_026144</name>
</gene>
<proteinExistence type="predicted"/>
<dbReference type="PANTHER" id="PTHR46477">
    <property type="entry name" value="CYSTEINE/HISTIDINE-RICH C1 DOMAIN FAMILY PROTEIN"/>
    <property type="match status" value="1"/>
</dbReference>
<dbReference type="Proteomes" id="UP000325577">
    <property type="component" value="Linkage Group LG14"/>
</dbReference>
<evidence type="ECO:0000256" key="2">
    <source>
        <dbReference type="SAM" id="MobiDB-lite"/>
    </source>
</evidence>
<organism evidence="4 5">
    <name type="scientific">Nyssa sinensis</name>
    <dbReference type="NCBI Taxonomy" id="561372"/>
    <lineage>
        <taxon>Eukaryota</taxon>
        <taxon>Viridiplantae</taxon>
        <taxon>Streptophyta</taxon>
        <taxon>Embryophyta</taxon>
        <taxon>Tracheophyta</taxon>
        <taxon>Spermatophyta</taxon>
        <taxon>Magnoliopsida</taxon>
        <taxon>eudicotyledons</taxon>
        <taxon>Gunneridae</taxon>
        <taxon>Pentapetalae</taxon>
        <taxon>asterids</taxon>
        <taxon>Cornales</taxon>
        <taxon>Nyssaceae</taxon>
        <taxon>Nyssa</taxon>
    </lineage>
</organism>
<dbReference type="PANTHER" id="PTHR46477:SF5">
    <property type="entry name" value="PHORBOL-ESTER_DAG-TYPE DOMAIN-CONTAINING PROTEIN"/>
    <property type="match status" value="1"/>
</dbReference>
<accession>A0A5J5BC53</accession>
<evidence type="ECO:0000256" key="1">
    <source>
        <dbReference type="ARBA" id="ARBA00022737"/>
    </source>
</evidence>
<dbReference type="EMBL" id="CM018037">
    <property type="protein sequence ID" value="KAA8539452.1"/>
    <property type="molecule type" value="Genomic_DNA"/>
</dbReference>
<dbReference type="SUPFAM" id="SSF57889">
    <property type="entry name" value="Cysteine-rich domain"/>
    <property type="match status" value="1"/>
</dbReference>
<dbReference type="OrthoDB" id="1841377at2759"/>
<feature type="region of interest" description="Disordered" evidence="2">
    <location>
        <begin position="1"/>
        <end position="25"/>
    </location>
</feature>
<dbReference type="AlphaFoldDB" id="A0A5J5BC53"/>
<feature type="domain" description="DC1" evidence="3">
    <location>
        <begin position="23"/>
        <end position="63"/>
    </location>
</feature>
<sequence>MFGDSLAMTSTKKTQAGHGHGYPKHQHELELQSDNKRFTCDGCKEQGFGPRHRCERCDYDLHKGAVDNINSRVLEKMDLRQLAVINSNRNGGRGNESWRTVENFLRTIVVTQFDIFVLCNW</sequence>
<dbReference type="InterPro" id="IPR004146">
    <property type="entry name" value="DC1"/>
</dbReference>
<dbReference type="InterPro" id="IPR046349">
    <property type="entry name" value="C1-like_sf"/>
</dbReference>
<keyword evidence="1" id="KW-0677">Repeat</keyword>
<keyword evidence="5" id="KW-1185">Reference proteome</keyword>
<evidence type="ECO:0000259" key="3">
    <source>
        <dbReference type="Pfam" id="PF03107"/>
    </source>
</evidence>
<evidence type="ECO:0000313" key="5">
    <source>
        <dbReference type="Proteomes" id="UP000325577"/>
    </source>
</evidence>